<accession>A0A6C0BH67</accession>
<sequence length="53" mass="5871">MKGEKILNPDTGRMVLKSGAIGKKLVAEQAARAPSARNRNLTTIWHPFSRKKP</sequence>
<name>A0A6C0BH67_9ZZZZ</name>
<protein>
    <submittedName>
        <fullName evidence="2">Uncharacterized protein</fullName>
    </submittedName>
</protein>
<feature type="region of interest" description="Disordered" evidence="1">
    <location>
        <begin position="32"/>
        <end position="53"/>
    </location>
</feature>
<dbReference type="AlphaFoldDB" id="A0A6C0BH67"/>
<proteinExistence type="predicted"/>
<dbReference type="EMBL" id="MN739143">
    <property type="protein sequence ID" value="QHS90703.1"/>
    <property type="molecule type" value="Genomic_DNA"/>
</dbReference>
<evidence type="ECO:0000313" key="2">
    <source>
        <dbReference type="EMBL" id="QHS90703.1"/>
    </source>
</evidence>
<evidence type="ECO:0000256" key="1">
    <source>
        <dbReference type="SAM" id="MobiDB-lite"/>
    </source>
</evidence>
<reference evidence="2" key="1">
    <citation type="journal article" date="2020" name="Nature">
        <title>Giant virus diversity and host interactions through global metagenomics.</title>
        <authorList>
            <person name="Schulz F."/>
            <person name="Roux S."/>
            <person name="Paez-Espino D."/>
            <person name="Jungbluth S."/>
            <person name="Walsh D.A."/>
            <person name="Denef V.J."/>
            <person name="McMahon K.D."/>
            <person name="Konstantinidis K.T."/>
            <person name="Eloe-Fadrosh E.A."/>
            <person name="Kyrpides N.C."/>
            <person name="Woyke T."/>
        </authorList>
    </citation>
    <scope>NUCLEOTIDE SEQUENCE</scope>
    <source>
        <strain evidence="2">GVMAG-M-3300010354-11</strain>
    </source>
</reference>
<organism evidence="2">
    <name type="scientific">viral metagenome</name>
    <dbReference type="NCBI Taxonomy" id="1070528"/>
    <lineage>
        <taxon>unclassified sequences</taxon>
        <taxon>metagenomes</taxon>
        <taxon>organismal metagenomes</taxon>
    </lineage>
</organism>